<dbReference type="EMBL" id="LAZR01016886">
    <property type="protein sequence ID" value="KKM02608.1"/>
    <property type="molecule type" value="Genomic_DNA"/>
</dbReference>
<dbReference type="SUPFAM" id="SSF56300">
    <property type="entry name" value="Metallo-dependent phosphatases"/>
    <property type="match status" value="1"/>
</dbReference>
<proteinExistence type="predicted"/>
<sequence length="480" mass="52282">MATITLLQLNDLHGYLTPHPELIWSATGPEFPELGGLARIKTLFDRVRAENPGAVIALDNGDTFHGTHLAVSSKGEALIAPVNALELSAMTAHWEFAWGPDHVHKLSAQLAHPLLAANCYSEADGSRPFPPSLEISVAGITIGIIGIAATIIDKTMPAHFSKGVRFTDGVQEAREQCAQLRENGAELIVLLSHLGLPQDIELAKQVPGINVILSGHTHNRLTKPEMVGDTVVIQSGCHGAFIGRLDINIEHGEIVQSRHALIPIDDSIPEDHQMAILVNEALAKDRGLSKVIGETPFNLHRNTCLDAPMDDVLLAAVAKAGSTDIAFSNGWRYGVPIPRGNVTLEDLWNIVPVNPLVSTVTMTGNEILMMMEESIESTFSCDPFGQMGGYLKRFRGMTFHVKLENPPSRRVVGAFVGSDELVREQSYLVSFITSQGVPKKYGKCRKDLDIHAIDALKNWFEKPQWEDAQIVPGSGRILIV</sequence>
<protein>
    <recommendedName>
        <fullName evidence="1">5'-Nucleotidase C-terminal domain-containing protein</fullName>
    </recommendedName>
</protein>
<feature type="domain" description="5'-Nucleotidase C-terminal" evidence="1">
    <location>
        <begin position="297"/>
        <end position="429"/>
    </location>
</feature>
<dbReference type="Pfam" id="PF02872">
    <property type="entry name" value="5_nucleotid_C"/>
    <property type="match status" value="1"/>
</dbReference>
<name>A0A0F9JUG8_9ZZZZ</name>
<dbReference type="GO" id="GO:0030288">
    <property type="term" value="C:outer membrane-bounded periplasmic space"/>
    <property type="evidence" value="ECO:0007669"/>
    <property type="project" value="TreeGrafter"/>
</dbReference>
<dbReference type="Gene3D" id="3.60.21.10">
    <property type="match status" value="1"/>
</dbReference>
<dbReference type="PANTHER" id="PTHR11575:SF24">
    <property type="entry name" value="5'-NUCLEOTIDASE"/>
    <property type="match status" value="1"/>
</dbReference>
<organism evidence="2">
    <name type="scientific">marine sediment metagenome</name>
    <dbReference type="NCBI Taxonomy" id="412755"/>
    <lineage>
        <taxon>unclassified sequences</taxon>
        <taxon>metagenomes</taxon>
        <taxon>ecological metagenomes</taxon>
    </lineage>
</organism>
<dbReference type="InterPro" id="IPR006179">
    <property type="entry name" value="5_nucleotidase/apyrase"/>
</dbReference>
<evidence type="ECO:0000259" key="1">
    <source>
        <dbReference type="Pfam" id="PF02872"/>
    </source>
</evidence>
<dbReference type="Gene3D" id="3.90.780.10">
    <property type="entry name" value="5'-Nucleotidase, C-terminal domain"/>
    <property type="match status" value="1"/>
</dbReference>
<dbReference type="InterPro" id="IPR008334">
    <property type="entry name" value="5'-Nucleotdase_C"/>
</dbReference>
<dbReference type="PRINTS" id="PR01607">
    <property type="entry name" value="APYRASEFAMLY"/>
</dbReference>
<accession>A0A0F9JUG8</accession>
<reference evidence="2" key="1">
    <citation type="journal article" date="2015" name="Nature">
        <title>Complex archaea that bridge the gap between prokaryotes and eukaryotes.</title>
        <authorList>
            <person name="Spang A."/>
            <person name="Saw J.H."/>
            <person name="Jorgensen S.L."/>
            <person name="Zaremba-Niedzwiedzka K."/>
            <person name="Martijn J."/>
            <person name="Lind A.E."/>
            <person name="van Eijk R."/>
            <person name="Schleper C."/>
            <person name="Guy L."/>
            <person name="Ettema T.J."/>
        </authorList>
    </citation>
    <scope>NUCLEOTIDE SEQUENCE</scope>
</reference>
<evidence type="ECO:0000313" key="2">
    <source>
        <dbReference type="EMBL" id="KKM02608.1"/>
    </source>
</evidence>
<gene>
    <name evidence="2" type="ORF">LCGC14_1782720</name>
</gene>
<dbReference type="GO" id="GO:0009166">
    <property type="term" value="P:nucleotide catabolic process"/>
    <property type="evidence" value="ECO:0007669"/>
    <property type="project" value="InterPro"/>
</dbReference>
<dbReference type="InterPro" id="IPR036907">
    <property type="entry name" value="5'-Nucleotdase_C_sf"/>
</dbReference>
<dbReference type="SUPFAM" id="SSF55816">
    <property type="entry name" value="5'-nucleotidase (syn. UDP-sugar hydrolase), C-terminal domain"/>
    <property type="match status" value="1"/>
</dbReference>
<dbReference type="PANTHER" id="PTHR11575">
    <property type="entry name" value="5'-NUCLEOTIDASE-RELATED"/>
    <property type="match status" value="1"/>
</dbReference>
<comment type="caution">
    <text evidence="2">The sequence shown here is derived from an EMBL/GenBank/DDBJ whole genome shotgun (WGS) entry which is preliminary data.</text>
</comment>
<dbReference type="InterPro" id="IPR029052">
    <property type="entry name" value="Metallo-depent_PP-like"/>
</dbReference>
<dbReference type="GO" id="GO:0016787">
    <property type="term" value="F:hydrolase activity"/>
    <property type="evidence" value="ECO:0007669"/>
    <property type="project" value="InterPro"/>
</dbReference>
<dbReference type="AlphaFoldDB" id="A0A0F9JUG8"/>